<dbReference type="AlphaFoldDB" id="A0A930E2J3"/>
<proteinExistence type="predicted"/>
<evidence type="ECO:0000313" key="2">
    <source>
        <dbReference type="Proteomes" id="UP000758611"/>
    </source>
</evidence>
<accession>A0A930E2J3</accession>
<dbReference type="RefSeq" id="WP_278476655.1">
    <property type="nucleotide sequence ID" value="NZ_JABZRE010000001.1"/>
</dbReference>
<dbReference type="EMBL" id="JABZRE010000001">
    <property type="protein sequence ID" value="MBF1306229.1"/>
    <property type="molecule type" value="Genomic_DNA"/>
</dbReference>
<reference evidence="1" key="1">
    <citation type="submission" date="2020-04" db="EMBL/GenBank/DDBJ databases">
        <title>Deep metagenomics examines the oral microbiome during advanced dental caries in children, revealing novel taxa and co-occurrences with host molecules.</title>
        <authorList>
            <person name="Baker J.L."/>
            <person name="Morton J.T."/>
            <person name="Dinis M."/>
            <person name="Alvarez R."/>
            <person name="Tran N.C."/>
            <person name="Knight R."/>
            <person name="Edlund A."/>
        </authorList>
    </citation>
    <scope>NUCLEOTIDE SEQUENCE</scope>
    <source>
        <strain evidence="1">JCVI_23_bin.11</strain>
    </source>
</reference>
<protein>
    <submittedName>
        <fullName evidence="1">Uncharacterized protein</fullName>
    </submittedName>
</protein>
<name>A0A930E2J3_9FIRM</name>
<dbReference type="Proteomes" id="UP000758611">
    <property type="component" value="Unassembled WGS sequence"/>
</dbReference>
<organism evidence="1 2">
    <name type="scientific">Parvimonas micra</name>
    <dbReference type="NCBI Taxonomy" id="33033"/>
    <lineage>
        <taxon>Bacteria</taxon>
        <taxon>Bacillati</taxon>
        <taxon>Bacillota</taxon>
        <taxon>Tissierellia</taxon>
        <taxon>Tissierellales</taxon>
        <taxon>Peptoniphilaceae</taxon>
        <taxon>Parvimonas</taxon>
    </lineage>
</organism>
<evidence type="ECO:0000313" key="1">
    <source>
        <dbReference type="EMBL" id="MBF1306229.1"/>
    </source>
</evidence>
<gene>
    <name evidence="1" type="ORF">HXM94_00380</name>
</gene>
<comment type="caution">
    <text evidence="1">The sequence shown here is derived from an EMBL/GenBank/DDBJ whole genome shotgun (WGS) entry which is preliminary data.</text>
</comment>
<sequence>MAIDKELFTRTGNASDIINKDYRDKHLSDGMVIDTWDDFFKGVFGDPVGDPKNVRVYVKRHLPAMHPDNPYQFEVVFPFQFGFNTSDGERWFGVLYDLGRDGNWQFLLFKPDRQTYLDYLLGQVTLLQVYQTTADFYMANTDLGTDLIHLRPADLTEQQLPLNNAFFGHNIVFDNRDFFFGRNTADVKRIISDAELGRF</sequence>